<comment type="caution">
    <text evidence="2">The sequence shown here is derived from an EMBL/GenBank/DDBJ whole genome shotgun (WGS) entry which is preliminary data.</text>
</comment>
<sequence length="154" mass="17102">LPGIEFPQLNGGNLTFHIWISEGDNHSIIHSEKFVLSNWNNSSSNPIRVGVAAAQIGNLPNDETTDTSGLNSAPVNDTEVKDNSDRKQRHTNKRSEEFWAVAVAEVVKIVNKYVFILCVCLVVADMVYQFVDKRRTPKPNTSEVQPSLPDPLDS</sequence>
<gene>
    <name evidence="2" type="ORF">AFUS01_LOCUS8921</name>
</gene>
<feature type="compositionally biased region" description="Polar residues" evidence="1">
    <location>
        <begin position="66"/>
        <end position="75"/>
    </location>
</feature>
<dbReference type="AlphaFoldDB" id="A0A8J2K428"/>
<feature type="non-terminal residue" evidence="2">
    <location>
        <position position="1"/>
    </location>
</feature>
<evidence type="ECO:0000256" key="1">
    <source>
        <dbReference type="SAM" id="MobiDB-lite"/>
    </source>
</evidence>
<protein>
    <submittedName>
        <fullName evidence="2">Uncharacterized protein</fullName>
    </submittedName>
</protein>
<keyword evidence="3" id="KW-1185">Reference proteome</keyword>
<organism evidence="2 3">
    <name type="scientific">Allacma fusca</name>
    <dbReference type="NCBI Taxonomy" id="39272"/>
    <lineage>
        <taxon>Eukaryota</taxon>
        <taxon>Metazoa</taxon>
        <taxon>Ecdysozoa</taxon>
        <taxon>Arthropoda</taxon>
        <taxon>Hexapoda</taxon>
        <taxon>Collembola</taxon>
        <taxon>Symphypleona</taxon>
        <taxon>Sminthuridae</taxon>
        <taxon>Allacma</taxon>
    </lineage>
</organism>
<evidence type="ECO:0000313" key="3">
    <source>
        <dbReference type="Proteomes" id="UP000708208"/>
    </source>
</evidence>
<reference evidence="2" key="1">
    <citation type="submission" date="2021-06" db="EMBL/GenBank/DDBJ databases">
        <authorList>
            <person name="Hodson N. C."/>
            <person name="Mongue J. A."/>
            <person name="Jaron S. K."/>
        </authorList>
    </citation>
    <scope>NUCLEOTIDE SEQUENCE</scope>
</reference>
<evidence type="ECO:0000313" key="2">
    <source>
        <dbReference type="EMBL" id="CAG7719604.1"/>
    </source>
</evidence>
<feature type="region of interest" description="Disordered" evidence="1">
    <location>
        <begin position="60"/>
        <end position="92"/>
    </location>
</feature>
<dbReference type="Proteomes" id="UP000708208">
    <property type="component" value="Unassembled WGS sequence"/>
</dbReference>
<name>A0A8J2K428_9HEXA</name>
<proteinExistence type="predicted"/>
<accession>A0A8J2K428</accession>
<dbReference type="EMBL" id="CAJVCH010062837">
    <property type="protein sequence ID" value="CAG7719604.1"/>
    <property type="molecule type" value="Genomic_DNA"/>
</dbReference>